<comment type="caution">
    <text evidence="2">The sequence shown here is derived from an EMBL/GenBank/DDBJ whole genome shotgun (WGS) entry which is preliminary data.</text>
</comment>
<evidence type="ECO:0000313" key="3">
    <source>
        <dbReference type="Proteomes" id="UP000635606"/>
    </source>
</evidence>
<dbReference type="RefSeq" id="WP_203930514.1">
    <property type="nucleotide sequence ID" value="NZ_BOPH01000082.1"/>
</dbReference>
<reference evidence="2" key="1">
    <citation type="submission" date="2021-01" db="EMBL/GenBank/DDBJ databases">
        <title>Whole genome shotgun sequence of Virgisporangium ochraceum NBRC 16418.</title>
        <authorList>
            <person name="Komaki H."/>
            <person name="Tamura T."/>
        </authorList>
    </citation>
    <scope>NUCLEOTIDE SEQUENCE</scope>
    <source>
        <strain evidence="2">NBRC 16418</strain>
    </source>
</reference>
<sequence>MAAYTIRVIRNDHDSTELTHVTVDTSTNEARVSGSPAVDLDLLLRALSAPQRPATTGPERPGRPVPARGSRRRRLASPGQPLRPVRAPESGGTTGR</sequence>
<gene>
    <name evidence="2" type="ORF">Voc01_055330</name>
</gene>
<name>A0A8J4EDE0_9ACTN</name>
<feature type="region of interest" description="Disordered" evidence="1">
    <location>
        <begin position="49"/>
        <end position="96"/>
    </location>
</feature>
<accession>A0A8J4EDE0</accession>
<dbReference type="EMBL" id="BOPH01000082">
    <property type="protein sequence ID" value="GIJ70616.1"/>
    <property type="molecule type" value="Genomic_DNA"/>
</dbReference>
<evidence type="ECO:0000313" key="2">
    <source>
        <dbReference type="EMBL" id="GIJ70616.1"/>
    </source>
</evidence>
<evidence type="ECO:0000256" key="1">
    <source>
        <dbReference type="SAM" id="MobiDB-lite"/>
    </source>
</evidence>
<organism evidence="2 3">
    <name type="scientific">Virgisporangium ochraceum</name>
    <dbReference type="NCBI Taxonomy" id="65505"/>
    <lineage>
        <taxon>Bacteria</taxon>
        <taxon>Bacillati</taxon>
        <taxon>Actinomycetota</taxon>
        <taxon>Actinomycetes</taxon>
        <taxon>Micromonosporales</taxon>
        <taxon>Micromonosporaceae</taxon>
        <taxon>Virgisporangium</taxon>
    </lineage>
</organism>
<dbReference type="Proteomes" id="UP000635606">
    <property type="component" value="Unassembled WGS sequence"/>
</dbReference>
<proteinExistence type="predicted"/>
<keyword evidence="3" id="KW-1185">Reference proteome</keyword>
<protein>
    <submittedName>
        <fullName evidence="2">Uncharacterized protein</fullName>
    </submittedName>
</protein>
<dbReference type="AlphaFoldDB" id="A0A8J4EDE0"/>